<evidence type="ECO:0000313" key="5">
    <source>
        <dbReference type="Ensembl" id="ENSMMNP00015018481.1"/>
    </source>
</evidence>
<reference evidence="5" key="1">
    <citation type="submission" date="2025-08" db="UniProtKB">
        <authorList>
            <consortium name="Ensembl"/>
        </authorList>
    </citation>
    <scope>IDENTIFICATION</scope>
</reference>
<dbReference type="PROSITE" id="PS51450">
    <property type="entry name" value="LRR"/>
    <property type="match status" value="3"/>
</dbReference>
<keyword evidence="4" id="KW-1133">Transmembrane helix</keyword>
<organism evidence="5 6">
    <name type="scientific">Monodon monoceros</name>
    <name type="common">Narwhal</name>
    <name type="synonym">Ceratodon monodon</name>
    <dbReference type="NCBI Taxonomy" id="40151"/>
    <lineage>
        <taxon>Eukaryota</taxon>
        <taxon>Metazoa</taxon>
        <taxon>Chordata</taxon>
        <taxon>Craniata</taxon>
        <taxon>Vertebrata</taxon>
        <taxon>Euteleostomi</taxon>
        <taxon>Mammalia</taxon>
        <taxon>Eutheria</taxon>
        <taxon>Laurasiatheria</taxon>
        <taxon>Artiodactyla</taxon>
        <taxon>Whippomorpha</taxon>
        <taxon>Cetacea</taxon>
        <taxon>Odontoceti</taxon>
        <taxon>Monodontidae</taxon>
        <taxon>Monodon</taxon>
    </lineage>
</organism>
<dbReference type="PANTHER" id="PTHR24369">
    <property type="entry name" value="ANTIGEN BSP, PUTATIVE-RELATED"/>
    <property type="match status" value="1"/>
</dbReference>
<feature type="compositionally biased region" description="Gly residues" evidence="3">
    <location>
        <begin position="534"/>
        <end position="550"/>
    </location>
</feature>
<dbReference type="InterPro" id="IPR003591">
    <property type="entry name" value="Leu-rich_rpt_typical-subtyp"/>
</dbReference>
<accession>A0A8C6BP49</accession>
<dbReference type="Gene3D" id="3.80.10.10">
    <property type="entry name" value="Ribonuclease Inhibitor"/>
    <property type="match status" value="1"/>
</dbReference>
<feature type="compositionally biased region" description="Basic and acidic residues" evidence="3">
    <location>
        <begin position="764"/>
        <end position="781"/>
    </location>
</feature>
<protein>
    <submittedName>
        <fullName evidence="5">Leucine rich repeat containing 66</fullName>
    </submittedName>
</protein>
<keyword evidence="2" id="KW-0677">Repeat</keyword>
<keyword evidence="4" id="KW-0472">Membrane</keyword>
<evidence type="ECO:0000256" key="4">
    <source>
        <dbReference type="SAM" id="Phobius"/>
    </source>
</evidence>
<evidence type="ECO:0000256" key="3">
    <source>
        <dbReference type="SAM" id="MobiDB-lite"/>
    </source>
</evidence>
<keyword evidence="1" id="KW-0433">Leucine-rich repeat</keyword>
<name>A0A8C6BP49_MONMO</name>
<dbReference type="AlphaFoldDB" id="A0A8C6BP49"/>
<evidence type="ECO:0000256" key="2">
    <source>
        <dbReference type="ARBA" id="ARBA00022737"/>
    </source>
</evidence>
<keyword evidence="6" id="KW-1185">Reference proteome</keyword>
<feature type="region of interest" description="Disordered" evidence="3">
    <location>
        <begin position="519"/>
        <end position="559"/>
    </location>
</feature>
<dbReference type="SMART" id="SM00369">
    <property type="entry name" value="LRR_TYP"/>
    <property type="match status" value="6"/>
</dbReference>
<dbReference type="GO" id="GO:0005886">
    <property type="term" value="C:plasma membrane"/>
    <property type="evidence" value="ECO:0007669"/>
    <property type="project" value="TreeGrafter"/>
</dbReference>
<dbReference type="InterPro" id="IPR001611">
    <property type="entry name" value="Leu-rich_rpt"/>
</dbReference>
<dbReference type="Ensembl" id="ENSMMNT00015020298.1">
    <property type="protein sequence ID" value="ENSMMNP00015018481.1"/>
    <property type="gene ID" value="ENSMMNG00015013581.1"/>
</dbReference>
<dbReference type="GeneTree" id="ENSGT00390000014817"/>
<evidence type="ECO:0000256" key="1">
    <source>
        <dbReference type="ARBA" id="ARBA00022614"/>
    </source>
</evidence>
<feature type="compositionally biased region" description="Basic and acidic residues" evidence="3">
    <location>
        <begin position="395"/>
        <end position="411"/>
    </location>
</feature>
<dbReference type="Pfam" id="PF00560">
    <property type="entry name" value="LRR_1"/>
    <property type="match status" value="1"/>
</dbReference>
<dbReference type="PANTHER" id="PTHR24369:SF213">
    <property type="entry name" value="INSULIN LIKE GROWTH FACTOR BINDING PROTEIN ACID LABILE SUBUNIT"/>
    <property type="match status" value="1"/>
</dbReference>
<dbReference type="Proteomes" id="UP000694561">
    <property type="component" value="Unplaced"/>
</dbReference>
<dbReference type="Pfam" id="PF13855">
    <property type="entry name" value="LRR_8"/>
    <property type="match status" value="1"/>
</dbReference>
<dbReference type="InterPro" id="IPR025875">
    <property type="entry name" value="Leu-rich_rpt_4"/>
</dbReference>
<feature type="region of interest" description="Disordered" evidence="3">
    <location>
        <begin position="657"/>
        <end position="795"/>
    </location>
</feature>
<dbReference type="Pfam" id="PF12799">
    <property type="entry name" value="LRR_4"/>
    <property type="match status" value="1"/>
</dbReference>
<gene>
    <name evidence="5" type="primary">LRRC66</name>
</gene>
<dbReference type="InterPro" id="IPR032675">
    <property type="entry name" value="LRR_dom_sf"/>
</dbReference>
<keyword evidence="4" id="KW-0812">Transmembrane</keyword>
<dbReference type="InterPro" id="IPR050541">
    <property type="entry name" value="LRR_TM_domain-containing"/>
</dbReference>
<proteinExistence type="predicted"/>
<reference evidence="5" key="2">
    <citation type="submission" date="2025-09" db="UniProtKB">
        <authorList>
            <consortium name="Ensembl"/>
        </authorList>
    </citation>
    <scope>IDENTIFICATION</scope>
</reference>
<feature type="compositionally biased region" description="Polar residues" evidence="3">
    <location>
        <begin position="677"/>
        <end position="686"/>
    </location>
</feature>
<evidence type="ECO:0000313" key="6">
    <source>
        <dbReference type="Proteomes" id="UP000694561"/>
    </source>
</evidence>
<sequence length="922" mass="102445">MCTAVCCCPLCKRPELGEERVEGLPQGRLQGRWVEPQRLKSKIPTWLDSERDPFEKSLRTKGIMKNLRLRVVTMVIGLYFTDTMTNPSRKSSILFNSECQWNGYLLTNCSFAGKHEIPVDISQIAAIVDVSSSFFRVLLQTHRKKEEWNIRHLDLSNNLISKITLSSLAHFHALEILNLSNNAIHSVSLDLLSFKSLWVKRHRGSLRNGLPFLKLLILQRNKLSDIPKGLWKLKSLQSLDLSFNGITQIGLSDFHNCLQLESLHLKSNKIFRIHPEAFKDLKKLQVVDLSNNALTAILPMIMALELPHLEADSAVNQWQCDYSVEVFQNVISEFWRKKWNAICNKSIGKEEAYWWTPTRRVSRETHLPRTNLNHTKSLATSTAERPWEVRFSTLRKKDPAGSDTSDRERRLPGRVRSTGDVQAAGRREDASQDLVLAVCLSVSITFFVAFCLGAFARPYVDRLWQQRCRKRSPGSGNVYSNQGFYDEIEAVGNMEQTRMDLRQTFHDPNLCENQAPHAAVTPARTLAPSRKEAGGGQGGERCGDHTGPGSGKENALPNHGAARPVLRGWLNADDTQLMPAGQDRISRYDIPGEVNYDTVAGEGSLGERSVGIPAVAATLQTSPGSICKDSNELGPPIPREMTTPLSQMVARTKALRAGEKEGRGGSPHFPSEFSKENVMSAQQQRLESAVDEEEPLAHYGAATLSDPGAKDPSPPVFAPGWGHDLHVTPASKELAQKDTPDAQYELDTDSDEGSLFTLSSTSSEDWRNVAEAEAHGEENCRANEPLGDEDSGERRDNVVSLESLEDSIAFQKILEKCENQEHHSGKTLISDPDYGLYATHPESGSNTNKFKDPLTLPRSLGNSPCSDEIPGMSIYDCVTALQSKAAEWQCSLRDLEFSNVDVLPQTPTCSAEGPSDPGECLW</sequence>
<dbReference type="SUPFAM" id="SSF52058">
    <property type="entry name" value="L domain-like"/>
    <property type="match status" value="1"/>
</dbReference>
<feature type="region of interest" description="Disordered" evidence="3">
    <location>
        <begin position="395"/>
        <end position="426"/>
    </location>
</feature>
<feature type="transmembrane region" description="Helical" evidence="4">
    <location>
        <begin position="434"/>
        <end position="460"/>
    </location>
</feature>